<feature type="transmembrane region" description="Helical" evidence="1">
    <location>
        <begin position="21"/>
        <end position="37"/>
    </location>
</feature>
<sequence length="80" mass="9172">MTLSCRSSEKDQENTARYHQPILRSIIVVIIILATLFDQKGDRPAIMPSHEEGCVARERVGICVLGLLFYRVYHDSRLIK</sequence>
<keyword evidence="3" id="KW-1185">Reference proteome</keyword>
<dbReference type="AlphaFoldDB" id="A0A804IIC3"/>
<accession>A0A804IIC3</accession>
<dbReference type="EnsemblPlants" id="Ma03_t31170.1">
    <property type="protein sequence ID" value="Ma03_p31170.1"/>
    <property type="gene ID" value="Ma03_g31170"/>
</dbReference>
<evidence type="ECO:0000313" key="3">
    <source>
        <dbReference type="Proteomes" id="UP000012960"/>
    </source>
</evidence>
<dbReference type="Gramene" id="Ma03_t31170.1">
    <property type="protein sequence ID" value="Ma03_p31170.1"/>
    <property type="gene ID" value="Ma03_g31170"/>
</dbReference>
<reference evidence="2" key="1">
    <citation type="submission" date="2021-05" db="UniProtKB">
        <authorList>
            <consortium name="EnsemblPlants"/>
        </authorList>
    </citation>
    <scope>IDENTIFICATION</scope>
    <source>
        <strain evidence="2">subsp. malaccensis</strain>
    </source>
</reference>
<dbReference type="InParanoid" id="A0A804IIC3"/>
<keyword evidence="1" id="KW-0472">Membrane</keyword>
<evidence type="ECO:0000313" key="2">
    <source>
        <dbReference type="EnsemblPlants" id="Ma03_p31170.1"/>
    </source>
</evidence>
<organism evidence="2 3">
    <name type="scientific">Musa acuminata subsp. malaccensis</name>
    <name type="common">Wild banana</name>
    <name type="synonym">Musa malaccensis</name>
    <dbReference type="NCBI Taxonomy" id="214687"/>
    <lineage>
        <taxon>Eukaryota</taxon>
        <taxon>Viridiplantae</taxon>
        <taxon>Streptophyta</taxon>
        <taxon>Embryophyta</taxon>
        <taxon>Tracheophyta</taxon>
        <taxon>Spermatophyta</taxon>
        <taxon>Magnoliopsida</taxon>
        <taxon>Liliopsida</taxon>
        <taxon>Zingiberales</taxon>
        <taxon>Musaceae</taxon>
        <taxon>Musa</taxon>
    </lineage>
</organism>
<keyword evidence="1" id="KW-1133">Transmembrane helix</keyword>
<protein>
    <submittedName>
        <fullName evidence="2">Uncharacterized protein</fullName>
    </submittedName>
</protein>
<evidence type="ECO:0000256" key="1">
    <source>
        <dbReference type="SAM" id="Phobius"/>
    </source>
</evidence>
<proteinExistence type="predicted"/>
<name>A0A804IIC3_MUSAM</name>
<keyword evidence="1" id="KW-0812">Transmembrane</keyword>
<dbReference type="Proteomes" id="UP000012960">
    <property type="component" value="Unplaced"/>
</dbReference>